<comment type="catalytic activity">
    <reaction evidence="7">
        <text>alpha-D-mannose 1-phosphate + GTP + H(+) = GDP-alpha-D-mannose + diphosphate</text>
        <dbReference type="Rhea" id="RHEA:15229"/>
        <dbReference type="ChEBI" id="CHEBI:15378"/>
        <dbReference type="ChEBI" id="CHEBI:33019"/>
        <dbReference type="ChEBI" id="CHEBI:37565"/>
        <dbReference type="ChEBI" id="CHEBI:57527"/>
        <dbReference type="ChEBI" id="CHEBI:58409"/>
        <dbReference type="EC" id="2.7.7.13"/>
    </reaction>
</comment>
<dbReference type="GO" id="GO:0005525">
    <property type="term" value="F:GTP binding"/>
    <property type="evidence" value="ECO:0007669"/>
    <property type="project" value="UniProtKB-KW"/>
</dbReference>
<dbReference type="AlphaFoldDB" id="A0A1J5SIK9"/>
<dbReference type="InterPro" id="IPR006375">
    <property type="entry name" value="Man1P_GuaTrfase/Man6P_Isoase"/>
</dbReference>
<dbReference type="GO" id="GO:0000271">
    <property type="term" value="P:polysaccharide biosynthetic process"/>
    <property type="evidence" value="ECO:0007669"/>
    <property type="project" value="InterPro"/>
</dbReference>
<feature type="domain" description="Nucleotidyl transferase" evidence="8">
    <location>
        <begin position="31"/>
        <end position="330"/>
    </location>
</feature>
<proteinExistence type="inferred from homology"/>
<dbReference type="InterPro" id="IPR014710">
    <property type="entry name" value="RmlC-like_jellyroll"/>
</dbReference>
<feature type="domain" description="Mannose-6-phosphate isomerase type II C-terminal" evidence="9">
    <location>
        <begin position="398"/>
        <end position="512"/>
    </location>
</feature>
<dbReference type="InterPro" id="IPR001538">
    <property type="entry name" value="Man6P_isomerase-2_C"/>
</dbReference>
<dbReference type="Gene3D" id="2.60.120.10">
    <property type="entry name" value="Jelly Rolls"/>
    <property type="match status" value="1"/>
</dbReference>
<dbReference type="Gene3D" id="3.90.550.10">
    <property type="entry name" value="Spore Coat Polysaccharide Biosynthesis Protein SpsA, Chain A"/>
    <property type="match status" value="1"/>
</dbReference>
<dbReference type="FunFam" id="3.90.550.10:FF:000046">
    <property type="entry name" value="Mannose-1-phosphate guanylyltransferase (GDP)"/>
    <property type="match status" value="1"/>
</dbReference>
<evidence type="ECO:0000256" key="4">
    <source>
        <dbReference type="ARBA" id="ARBA00022695"/>
    </source>
</evidence>
<gene>
    <name evidence="11" type="primary">algA_5</name>
    <name evidence="11" type="ORF">GALL_162670</name>
</gene>
<keyword evidence="6" id="KW-0342">GTP-binding</keyword>
<dbReference type="Pfam" id="PF00483">
    <property type="entry name" value="NTP_transferase"/>
    <property type="match status" value="1"/>
</dbReference>
<dbReference type="NCBIfam" id="TIGR01479">
    <property type="entry name" value="GMP_PMI"/>
    <property type="match status" value="1"/>
</dbReference>
<keyword evidence="5" id="KW-0547">Nucleotide-binding</keyword>
<evidence type="ECO:0000256" key="3">
    <source>
        <dbReference type="ARBA" id="ARBA00022679"/>
    </source>
</evidence>
<evidence type="ECO:0000313" key="11">
    <source>
        <dbReference type="EMBL" id="OIR01556.1"/>
    </source>
</evidence>
<reference evidence="11" key="1">
    <citation type="submission" date="2016-10" db="EMBL/GenBank/DDBJ databases">
        <title>Sequence of Gallionella enrichment culture.</title>
        <authorList>
            <person name="Poehlein A."/>
            <person name="Muehling M."/>
            <person name="Daniel R."/>
        </authorList>
    </citation>
    <scope>NUCLEOTIDE SEQUENCE</scope>
</reference>
<evidence type="ECO:0000259" key="10">
    <source>
        <dbReference type="Pfam" id="PF22640"/>
    </source>
</evidence>
<organism evidence="11">
    <name type="scientific">mine drainage metagenome</name>
    <dbReference type="NCBI Taxonomy" id="410659"/>
    <lineage>
        <taxon>unclassified sequences</taxon>
        <taxon>metagenomes</taxon>
        <taxon>ecological metagenomes</taxon>
    </lineage>
</organism>
<comment type="similarity">
    <text evidence="1">Belongs to the mannose-6-phosphate isomerase type 2 family.</text>
</comment>
<keyword evidence="4" id="KW-0548">Nucleotidyltransferase</keyword>
<evidence type="ECO:0000256" key="6">
    <source>
        <dbReference type="ARBA" id="ARBA00023134"/>
    </source>
</evidence>
<evidence type="ECO:0000256" key="7">
    <source>
        <dbReference type="ARBA" id="ARBA00047343"/>
    </source>
</evidence>
<dbReference type="EC" id="2.7.7.13" evidence="2"/>
<name>A0A1J5SIK9_9ZZZZ</name>
<dbReference type="EMBL" id="MLJW01000082">
    <property type="protein sequence ID" value="OIR01556.1"/>
    <property type="molecule type" value="Genomic_DNA"/>
</dbReference>
<dbReference type="SUPFAM" id="SSF53448">
    <property type="entry name" value="Nucleotide-diphospho-sugar transferases"/>
    <property type="match status" value="1"/>
</dbReference>
<protein>
    <recommendedName>
        <fullName evidence="2">mannose-1-phosphate guanylyltransferase</fullName>
        <ecNumber evidence="2">2.7.7.13</ecNumber>
    </recommendedName>
</protein>
<dbReference type="InterPro" id="IPR049577">
    <property type="entry name" value="GMPP_N"/>
</dbReference>
<evidence type="ECO:0000256" key="5">
    <source>
        <dbReference type="ARBA" id="ARBA00022741"/>
    </source>
</evidence>
<dbReference type="InterPro" id="IPR054566">
    <property type="entry name" value="ManC/GMP-like_b-helix"/>
</dbReference>
<evidence type="ECO:0000259" key="8">
    <source>
        <dbReference type="Pfam" id="PF00483"/>
    </source>
</evidence>
<dbReference type="InterPro" id="IPR029044">
    <property type="entry name" value="Nucleotide-diphossugar_trans"/>
</dbReference>
<dbReference type="PANTHER" id="PTHR46390:SF1">
    <property type="entry name" value="MANNOSE-1-PHOSPHATE GUANYLYLTRANSFERASE"/>
    <property type="match status" value="1"/>
</dbReference>
<dbReference type="PANTHER" id="PTHR46390">
    <property type="entry name" value="MANNOSE-1-PHOSPHATE GUANYLYLTRANSFERASE"/>
    <property type="match status" value="1"/>
</dbReference>
<evidence type="ECO:0000256" key="2">
    <source>
        <dbReference type="ARBA" id="ARBA00012387"/>
    </source>
</evidence>
<comment type="caution">
    <text evidence="11">The sequence shown here is derived from an EMBL/GenBank/DDBJ whole genome shotgun (WGS) entry which is preliminary data.</text>
</comment>
<evidence type="ECO:0000256" key="1">
    <source>
        <dbReference type="ARBA" id="ARBA00006115"/>
    </source>
</evidence>
<accession>A0A1J5SIK9</accession>
<keyword evidence="3" id="KW-0808">Transferase</keyword>
<evidence type="ECO:0000259" key="9">
    <source>
        <dbReference type="Pfam" id="PF01050"/>
    </source>
</evidence>
<dbReference type="Pfam" id="PF22640">
    <property type="entry name" value="ManC_GMP_beta-helix"/>
    <property type="match status" value="1"/>
</dbReference>
<dbReference type="InterPro" id="IPR005835">
    <property type="entry name" value="NTP_transferase_dom"/>
</dbReference>
<dbReference type="GO" id="GO:0009298">
    <property type="term" value="P:GDP-mannose biosynthetic process"/>
    <property type="evidence" value="ECO:0007669"/>
    <property type="project" value="TreeGrafter"/>
</dbReference>
<sequence length="517" mass="56461">MSASQVDAPELVGEAALASQWKQSPVKKLIPTILCGGAGSRLWPVSRELHPKPFIRLADGQSLLQKAWLRGAILPNVAQTLTVTNRELFFKTEDEYREVADIPANKDLANGYILEPFGRNTAPAIAAAALQVAATHGEEACLLVLAADHLIADQPAFALAVAQAMQLAAQGKLVTFGITPDMPETGYGYIEADLDSPCPQTGEGLGERAGFPVLRFVEKPDLKTAQEYLASGRYLWNSGMFCFQAGAMLREMQQHCPAILEATRACMEQSRRAEGKGFSQLALDATAFKQVPDDSIDYAVMEKSANVAVVPCNIGWSDIGSWAALGDLTAPDAQGNRIEGEVILHEASNCYIQSNQRLVGAVGIKDLLIIDTPDAILIADRNHAQDVKHIYARLKAAGHEAHRLHSTVHRPWGTYTVLEEGTHFKIKRIEVKPGASLSLQMHHHRSEHWIVVSGMARVVNGQQELFVNTNESTYIPAGHKHRLENPGLLTLVMIEVQSGEYLGEDDIVRFGDVYGRQ</sequence>
<feature type="domain" description="MannoseP isomerase/GMP-like beta-helix" evidence="10">
    <location>
        <begin position="340"/>
        <end position="394"/>
    </location>
</feature>
<dbReference type="CDD" id="cd02213">
    <property type="entry name" value="cupin_PMI_typeII_C"/>
    <property type="match status" value="1"/>
</dbReference>
<dbReference type="GO" id="GO:0004475">
    <property type="term" value="F:mannose-1-phosphate guanylyltransferase (GTP) activity"/>
    <property type="evidence" value="ECO:0007669"/>
    <property type="project" value="UniProtKB-EC"/>
</dbReference>
<dbReference type="Pfam" id="PF01050">
    <property type="entry name" value="MannoseP_isomer"/>
    <property type="match status" value="1"/>
</dbReference>
<dbReference type="FunFam" id="2.60.120.10:FF:000032">
    <property type="entry name" value="Mannose-1-phosphate guanylyltransferase/mannose-6-phosphate isomerase"/>
    <property type="match status" value="1"/>
</dbReference>
<dbReference type="InterPro" id="IPR011051">
    <property type="entry name" value="RmlC_Cupin_sf"/>
</dbReference>
<dbReference type="InterPro" id="IPR051161">
    <property type="entry name" value="Mannose-6P_isomerase_type2"/>
</dbReference>
<dbReference type="SUPFAM" id="SSF51182">
    <property type="entry name" value="RmlC-like cupins"/>
    <property type="match status" value="1"/>
</dbReference>
<dbReference type="CDD" id="cd02509">
    <property type="entry name" value="GDP-M1P_Guanylyltransferase"/>
    <property type="match status" value="1"/>
</dbReference>